<dbReference type="AlphaFoldDB" id="D7D8R8"/>
<evidence type="ECO:0000313" key="2">
    <source>
        <dbReference type="Proteomes" id="UP000002573"/>
    </source>
</evidence>
<dbReference type="HOGENOM" id="CLU_632568_0_0_2"/>
<dbReference type="KEGG" id="shc:Shell_1060"/>
<name>D7D8R8_STAHD</name>
<proteinExistence type="predicted"/>
<dbReference type="Gene3D" id="3.90.1200.10">
    <property type="match status" value="1"/>
</dbReference>
<reference evidence="2" key="1">
    <citation type="submission" date="2010-05" db="EMBL/GenBank/DDBJ databases">
        <title>Complete sequence of Staphylothermus hellenicus DSM 12710.</title>
        <authorList>
            <consortium name="US DOE Joint Genome Institute"/>
            <person name="Lucas S."/>
            <person name="Copeland A."/>
            <person name="Lapidus A."/>
            <person name="Cheng J.-F."/>
            <person name="Bruce D."/>
            <person name="Goodwin L."/>
            <person name="Pitluck S."/>
            <person name="Davenport K."/>
            <person name="Detter J.C."/>
            <person name="Han C."/>
            <person name="Tapia R."/>
            <person name="Larimer F."/>
            <person name="Land M."/>
            <person name="Hauser L."/>
            <person name="Kyrpides N."/>
            <person name="Mikhailova N."/>
            <person name="Anderson I.J."/>
            <person name="Woyke T."/>
        </authorList>
    </citation>
    <scope>NUCLEOTIDE SEQUENCE [LARGE SCALE GENOMIC DNA]</scope>
    <source>
        <strain evidence="2">DSM 12710 / JCM 10830 / BK20S6-10-b1 / P8</strain>
    </source>
</reference>
<sequence>MINASILAGKLGKFLPNIRWWPWKGVSKKIFFNYYKEYDNMILSIIRANEHLFYLPLKITNTKPDLPANRYFSINNKYLYEAEFSKDYIENLEKIEDISIKEYEKLIGKVIKAYPLTLDTTNIVAVHELEYGDKVVVKSYRLIPRINMEPLILMKLAEKRFKNIPKLYQVFILKDTVVSLVVEHVEGIGDGGYPFYIAYKKLLESGKTKGPLGYRLGLASKLGLIIADMHKKLNDEFSTDFFGLEKISDKDIERWIKRIDSRYREILKIMSDLESKADKKRDIRRYSFWREVLEEKASSIIEDAKTRMELFRDGNKGRIHQDLHLAQMIYSGKDEDFIITDFEGEPGRSDDERVEKEPFLRDIATMIRSFQYLAFMAYLEVKGKSIEQVAKKLLRNDVTWEWRMRHSLSMLLSYLASTQKPNIHGINTQLLIEQYNQLLMPWLVERALYEIMYEAMYRPEWIPVPLIGLLNPAIPTLPLK</sequence>
<dbReference type="eggNOG" id="arCOG07490">
    <property type="taxonomic scope" value="Archaea"/>
</dbReference>
<organism evidence="1 2">
    <name type="scientific">Staphylothermus hellenicus (strain DSM 12710 / JCM 10830 / BK20S6-10-b1 / P8)</name>
    <dbReference type="NCBI Taxonomy" id="591019"/>
    <lineage>
        <taxon>Archaea</taxon>
        <taxon>Thermoproteota</taxon>
        <taxon>Thermoprotei</taxon>
        <taxon>Desulfurococcales</taxon>
        <taxon>Desulfurococcaceae</taxon>
        <taxon>Staphylothermus</taxon>
    </lineage>
</organism>
<reference evidence="1 2" key="2">
    <citation type="journal article" date="2011" name="Stand. Genomic Sci.">
        <title>Complete genome sequence of Staphylothermus hellenicus P8.</title>
        <authorList>
            <person name="Anderson I."/>
            <person name="Wirth R."/>
            <person name="Lucas S."/>
            <person name="Copeland A."/>
            <person name="Lapidus A."/>
            <person name="Cheng J.F."/>
            <person name="Goodwin L."/>
            <person name="Pitluck S."/>
            <person name="Davenport K."/>
            <person name="Detter J.C."/>
            <person name="Han C."/>
            <person name="Tapia R."/>
            <person name="Land M."/>
            <person name="Hauser L."/>
            <person name="Pati A."/>
            <person name="Mikhailova N."/>
            <person name="Woyke T."/>
            <person name="Klenk H.P."/>
            <person name="Kyrpides N."/>
            <person name="Ivanova N."/>
        </authorList>
    </citation>
    <scope>NUCLEOTIDE SEQUENCE [LARGE SCALE GENOMIC DNA]</scope>
    <source>
        <strain evidence="2">DSM 12710 / JCM 10830 / BK20S6-10-b1 / P8</strain>
    </source>
</reference>
<dbReference type="STRING" id="591019.Shell_1060"/>
<dbReference type="EMBL" id="CP002051">
    <property type="protein sequence ID" value="ADI32164.1"/>
    <property type="molecule type" value="Genomic_DNA"/>
</dbReference>
<dbReference type="OrthoDB" id="31533at2157"/>
<dbReference type="GeneID" id="9234349"/>
<dbReference type="RefSeq" id="WP_013143362.1">
    <property type="nucleotide sequence ID" value="NC_014205.1"/>
</dbReference>
<accession>D7D8R8</accession>
<evidence type="ECO:0000313" key="1">
    <source>
        <dbReference type="EMBL" id="ADI32164.1"/>
    </source>
</evidence>
<dbReference type="Proteomes" id="UP000002573">
    <property type="component" value="Chromosome"/>
</dbReference>
<protein>
    <submittedName>
        <fullName evidence="1">Uncharacterized protein probably involved in trehalose biosynthesis-like protein</fullName>
    </submittedName>
</protein>
<gene>
    <name evidence="1" type="ordered locus">Shell_1060</name>
</gene>
<dbReference type="InterPro" id="IPR011009">
    <property type="entry name" value="Kinase-like_dom_sf"/>
</dbReference>
<dbReference type="SUPFAM" id="SSF56112">
    <property type="entry name" value="Protein kinase-like (PK-like)"/>
    <property type="match status" value="1"/>
</dbReference>
<keyword evidence="2" id="KW-1185">Reference proteome</keyword>